<dbReference type="GO" id="GO:0045454">
    <property type="term" value="P:cell redox homeostasis"/>
    <property type="evidence" value="ECO:0007669"/>
    <property type="project" value="TreeGrafter"/>
</dbReference>
<evidence type="ECO:0000313" key="1">
    <source>
        <dbReference type="EMBL" id="ALV27529.1"/>
    </source>
</evidence>
<dbReference type="EMBL" id="CP013068">
    <property type="protein sequence ID" value="ALV27529.1"/>
    <property type="molecule type" value="Genomic_DNA"/>
</dbReference>
<dbReference type="PANTHER" id="PTHR32234:SF0">
    <property type="entry name" value="THIOL:DISULFIDE INTERCHANGE PROTEIN DSBD"/>
    <property type="match status" value="1"/>
</dbReference>
<name>A0A0L0ISQ9_9HYPH</name>
<dbReference type="InterPro" id="IPR036249">
    <property type="entry name" value="Thioredoxin-like_sf"/>
</dbReference>
<evidence type="ECO:0000313" key="2">
    <source>
        <dbReference type="Proteomes" id="UP000064921"/>
    </source>
</evidence>
<dbReference type="GO" id="GO:0015035">
    <property type="term" value="F:protein-disulfide reductase activity"/>
    <property type="evidence" value="ECO:0007669"/>
    <property type="project" value="TreeGrafter"/>
</dbReference>
<reference evidence="1 2" key="1">
    <citation type="submission" date="2015-10" db="EMBL/GenBank/DDBJ databases">
        <title>The world's first case of liver abscess caused by Pannonibacter phragmitetus.</title>
        <authorList>
            <person name="Ming D."/>
            <person name="Wang M."/>
            <person name="Zhou Y."/>
            <person name="Jiang T."/>
            <person name="Hu S."/>
        </authorList>
    </citation>
    <scope>NUCLEOTIDE SEQUENCE [LARGE SCALE GENOMIC DNA]</scope>
    <source>
        <strain evidence="1 2">31801</strain>
    </source>
</reference>
<protein>
    <submittedName>
        <fullName evidence="1">Uncharacterized protein</fullName>
    </submittedName>
</protein>
<dbReference type="SUPFAM" id="SSF52833">
    <property type="entry name" value="Thioredoxin-like"/>
    <property type="match status" value="1"/>
</dbReference>
<dbReference type="PATRIC" id="fig|121719.5.peg.2616"/>
<dbReference type="Gene3D" id="3.40.30.10">
    <property type="entry name" value="Glutaredoxin"/>
    <property type="match status" value="1"/>
</dbReference>
<accession>A0A0L0ISQ9</accession>
<sequence length="219" mass="24006">MGGGTLLETRACVAGEEHFSALKRALRNARFAAGPVKETRMRTRLLRNNAVASAEGVGCGIDADARRKNDQWTRRELLLGGLVVPVGLLATPSGMAAANPAAMVTDVASYRERLEQIARTHSFALIDIRADWCAVCHRIEREILAHPAVLQHLEAVPLVKVDVTAMDEGNRQLLSHLRASGPPTFFVVDAATGQEYNGTRSVGPFSRRDLMRRLRPFTR</sequence>
<dbReference type="PANTHER" id="PTHR32234">
    <property type="entry name" value="THIOL:DISULFIDE INTERCHANGE PROTEIN DSBD"/>
    <property type="match status" value="1"/>
</dbReference>
<organism evidence="1 2">
    <name type="scientific">Pannonibacter phragmitetus</name>
    <dbReference type="NCBI Taxonomy" id="121719"/>
    <lineage>
        <taxon>Bacteria</taxon>
        <taxon>Pseudomonadati</taxon>
        <taxon>Pseudomonadota</taxon>
        <taxon>Alphaproteobacteria</taxon>
        <taxon>Hyphomicrobiales</taxon>
        <taxon>Stappiaceae</taxon>
        <taxon>Pannonibacter</taxon>
    </lineage>
</organism>
<dbReference type="STRING" id="121719.APZ00_11005"/>
<proteinExistence type="predicted"/>
<dbReference type="Pfam" id="PF13899">
    <property type="entry name" value="Thioredoxin_7"/>
    <property type="match status" value="1"/>
</dbReference>
<dbReference type="Proteomes" id="UP000064921">
    <property type="component" value="Chromosome"/>
</dbReference>
<gene>
    <name evidence="1" type="ORF">APZ00_11005</name>
</gene>
<dbReference type="AlphaFoldDB" id="A0A0L0ISQ9"/>
<dbReference type="KEGG" id="pphr:APZ00_11005"/>
<keyword evidence="2" id="KW-1185">Reference proteome</keyword>